<feature type="compositionally biased region" description="Low complexity" evidence="3">
    <location>
        <begin position="32"/>
        <end position="49"/>
    </location>
</feature>
<gene>
    <name evidence="6" type="ORF">H9815_12280</name>
</gene>
<feature type="chain" id="PRO_5038887673" evidence="4">
    <location>
        <begin position="24"/>
        <end position="339"/>
    </location>
</feature>
<evidence type="ECO:0000313" key="6">
    <source>
        <dbReference type="EMBL" id="HIZ36548.1"/>
    </source>
</evidence>
<dbReference type="SUPFAM" id="SSF53807">
    <property type="entry name" value="Helical backbone' metal receptor"/>
    <property type="match status" value="1"/>
</dbReference>
<feature type="signal peptide" evidence="4">
    <location>
        <begin position="1"/>
        <end position="23"/>
    </location>
</feature>
<protein>
    <submittedName>
        <fullName evidence="6">ABC transporter substrate-binding protein</fullName>
    </submittedName>
</protein>
<feature type="region of interest" description="Disordered" evidence="3">
    <location>
        <begin position="29"/>
        <end position="49"/>
    </location>
</feature>
<dbReference type="Proteomes" id="UP000824037">
    <property type="component" value="Unassembled WGS sequence"/>
</dbReference>
<evidence type="ECO:0000256" key="2">
    <source>
        <dbReference type="SAM" id="Coils"/>
    </source>
</evidence>
<dbReference type="InterPro" id="IPR002491">
    <property type="entry name" value="ABC_transptr_periplasmic_BD"/>
</dbReference>
<comment type="caution">
    <text evidence="6">The sequence shown here is derived from an EMBL/GenBank/DDBJ whole genome shotgun (WGS) entry which is preliminary data.</text>
</comment>
<proteinExistence type="inferred from homology"/>
<dbReference type="PANTHER" id="PTHR30535">
    <property type="entry name" value="VITAMIN B12-BINDING PROTEIN"/>
    <property type="match status" value="1"/>
</dbReference>
<organism evidence="6 7">
    <name type="scientific">Candidatus Ruania gallistercoris</name>
    <dbReference type="NCBI Taxonomy" id="2838746"/>
    <lineage>
        <taxon>Bacteria</taxon>
        <taxon>Bacillati</taxon>
        <taxon>Actinomycetota</taxon>
        <taxon>Actinomycetes</taxon>
        <taxon>Micrococcales</taxon>
        <taxon>Ruaniaceae</taxon>
        <taxon>Ruania</taxon>
    </lineage>
</organism>
<dbReference type="PANTHER" id="PTHR30535:SF34">
    <property type="entry name" value="MOLYBDATE-BINDING PROTEIN MOLA"/>
    <property type="match status" value="1"/>
</dbReference>
<evidence type="ECO:0000256" key="1">
    <source>
        <dbReference type="ARBA" id="ARBA00008814"/>
    </source>
</evidence>
<dbReference type="EMBL" id="DXBY01000210">
    <property type="protein sequence ID" value="HIZ36548.1"/>
    <property type="molecule type" value="Genomic_DNA"/>
</dbReference>
<dbReference type="InterPro" id="IPR050902">
    <property type="entry name" value="ABC_Transporter_SBP"/>
</dbReference>
<sequence length="339" mass="34502">MTHPTHSTRRILAAALALPLLLAACSPGTDQPGAGAEPPSQAAAGGAAAEEWPRTVTVGEQEVEIAGPAQRVVALSTETGDLALHLVGHQRVAAVATGSVTDGAGNELAEATQVETVLPPGTTPDPEQILALEPDLVLLTSRHEGEEDAAEILAASGVPALVFDADDFDSPGAVAASVRTLGTALGAEEAADQAAQQLETQVAEVETRIAEAEQSPRVLTLMARGDQVMITGMGSTLTTLTEAAGGTPVAAEQGWNGTVPADPELILASDPEIILVEDFRGTGLDPFTELLDSPALADVPAIAEDQVHLVPSQQASGSAGLHLADGLRTVAALVHPDLF</sequence>
<dbReference type="AlphaFoldDB" id="A0A9D2J4R3"/>
<evidence type="ECO:0000256" key="3">
    <source>
        <dbReference type="SAM" id="MobiDB-lite"/>
    </source>
</evidence>
<dbReference type="PROSITE" id="PS50983">
    <property type="entry name" value="FE_B12_PBP"/>
    <property type="match status" value="1"/>
</dbReference>
<accession>A0A9D2J4R3</accession>
<evidence type="ECO:0000259" key="5">
    <source>
        <dbReference type="PROSITE" id="PS50983"/>
    </source>
</evidence>
<keyword evidence="4" id="KW-0732">Signal</keyword>
<keyword evidence="2" id="KW-0175">Coiled coil</keyword>
<feature type="domain" description="Fe/B12 periplasmic-binding" evidence="5">
    <location>
        <begin position="71"/>
        <end position="338"/>
    </location>
</feature>
<evidence type="ECO:0000313" key="7">
    <source>
        <dbReference type="Proteomes" id="UP000824037"/>
    </source>
</evidence>
<dbReference type="Gene3D" id="3.40.50.1980">
    <property type="entry name" value="Nitrogenase molybdenum iron protein domain"/>
    <property type="match status" value="2"/>
</dbReference>
<dbReference type="Pfam" id="PF01497">
    <property type="entry name" value="Peripla_BP_2"/>
    <property type="match status" value="1"/>
</dbReference>
<reference evidence="6" key="2">
    <citation type="submission" date="2021-04" db="EMBL/GenBank/DDBJ databases">
        <authorList>
            <person name="Gilroy R."/>
        </authorList>
    </citation>
    <scope>NUCLEOTIDE SEQUENCE</scope>
    <source>
        <strain evidence="6">ChiGjej4B4-7305</strain>
    </source>
</reference>
<evidence type="ECO:0000256" key="4">
    <source>
        <dbReference type="SAM" id="SignalP"/>
    </source>
</evidence>
<name>A0A9D2J4R3_9MICO</name>
<feature type="coiled-coil region" evidence="2">
    <location>
        <begin position="188"/>
        <end position="215"/>
    </location>
</feature>
<comment type="similarity">
    <text evidence="1">Belongs to the bacterial solute-binding protein 8 family.</text>
</comment>
<reference evidence="6" key="1">
    <citation type="journal article" date="2021" name="PeerJ">
        <title>Extensive microbial diversity within the chicken gut microbiome revealed by metagenomics and culture.</title>
        <authorList>
            <person name="Gilroy R."/>
            <person name="Ravi A."/>
            <person name="Getino M."/>
            <person name="Pursley I."/>
            <person name="Horton D.L."/>
            <person name="Alikhan N.F."/>
            <person name="Baker D."/>
            <person name="Gharbi K."/>
            <person name="Hall N."/>
            <person name="Watson M."/>
            <person name="Adriaenssens E.M."/>
            <person name="Foster-Nyarko E."/>
            <person name="Jarju S."/>
            <person name="Secka A."/>
            <person name="Antonio M."/>
            <person name="Oren A."/>
            <person name="Chaudhuri R.R."/>
            <person name="La Ragione R."/>
            <person name="Hildebrand F."/>
            <person name="Pallen M.J."/>
        </authorList>
    </citation>
    <scope>NUCLEOTIDE SEQUENCE</scope>
    <source>
        <strain evidence="6">ChiGjej4B4-7305</strain>
    </source>
</reference>